<accession>A0A7S0JKE6</accession>
<dbReference type="AlphaFoldDB" id="A0A7S0JKE6"/>
<evidence type="ECO:0000313" key="5">
    <source>
        <dbReference type="EMBL" id="CAD8553715.1"/>
    </source>
</evidence>
<feature type="compositionally biased region" description="Polar residues" evidence="2">
    <location>
        <begin position="9"/>
        <end position="30"/>
    </location>
</feature>
<proteinExistence type="inferred from homology"/>
<gene>
    <name evidence="5" type="ORF">CLEP1334_LOCUS29006</name>
</gene>
<dbReference type="PANTHER" id="PTHR10281:SF76">
    <property type="entry name" value="CALCUTTA CUP-RELATED"/>
    <property type="match status" value="1"/>
</dbReference>
<keyword evidence="3" id="KW-0812">Transmembrane</keyword>
<feature type="domain" description="Cytochrome b5 heme-binding" evidence="4">
    <location>
        <begin position="129"/>
        <end position="232"/>
    </location>
</feature>
<dbReference type="InterPro" id="IPR001199">
    <property type="entry name" value="Cyt_B5-like_heme/steroid-bd"/>
</dbReference>
<sequence length="271" mass="29656">MATLRQRHVANNNETPSARGSAANTPSKTRSGGCLLSCCKGCAKFVLVLIVLFAGALVMDAVSKGRSLDAKGLLQPFDVVNFFFMKLARDLSRVKARKRRFGQKDALMPVLLGKEAPLPLGDPDAGIALTLEELAEYDGRELPGTNGHSPLFLAIRGRIYDVTAGAAFYGPGRSYHKLVGKDATRAFCTGCLEPDCLISSVEGLTDSQQKEAERWIELYEHHDKYKLVGRVRVPLSLSAEDDEELAEVGAQEVELALEAESRKTYKPFKLR</sequence>
<protein>
    <recommendedName>
        <fullName evidence="4">Cytochrome b5 heme-binding domain-containing protein</fullName>
    </recommendedName>
</protein>
<dbReference type="Gene3D" id="3.10.120.10">
    <property type="entry name" value="Cytochrome b5-like heme/steroid binding domain"/>
    <property type="match status" value="1"/>
</dbReference>
<name>A0A7S0JKE6_9EUKA</name>
<dbReference type="Pfam" id="PF00173">
    <property type="entry name" value="Cyt-b5"/>
    <property type="match status" value="1"/>
</dbReference>
<dbReference type="SMART" id="SM01117">
    <property type="entry name" value="Cyt-b5"/>
    <property type="match status" value="1"/>
</dbReference>
<dbReference type="PANTHER" id="PTHR10281">
    <property type="entry name" value="MEMBRANE-ASSOCIATED PROGESTERONE RECEPTOR COMPONENT-RELATED"/>
    <property type="match status" value="1"/>
</dbReference>
<evidence type="ECO:0000256" key="2">
    <source>
        <dbReference type="SAM" id="MobiDB-lite"/>
    </source>
</evidence>
<comment type="similarity">
    <text evidence="1">Belongs to the cytochrome b5 family. MAPR subfamily.</text>
</comment>
<keyword evidence="3" id="KW-0472">Membrane</keyword>
<dbReference type="SUPFAM" id="SSF55856">
    <property type="entry name" value="Cytochrome b5-like heme/steroid binding domain"/>
    <property type="match status" value="1"/>
</dbReference>
<dbReference type="InterPro" id="IPR036400">
    <property type="entry name" value="Cyt_B5-like_heme/steroid_sf"/>
</dbReference>
<reference evidence="5" key="1">
    <citation type="submission" date="2021-01" db="EMBL/GenBank/DDBJ databases">
        <authorList>
            <person name="Corre E."/>
            <person name="Pelletier E."/>
            <person name="Niang G."/>
            <person name="Scheremetjew M."/>
            <person name="Finn R."/>
            <person name="Kale V."/>
            <person name="Holt S."/>
            <person name="Cochrane G."/>
            <person name="Meng A."/>
            <person name="Brown T."/>
            <person name="Cohen L."/>
        </authorList>
    </citation>
    <scope>NUCLEOTIDE SEQUENCE</scope>
    <source>
        <strain evidence="5">RCC1130</strain>
    </source>
</reference>
<dbReference type="GO" id="GO:0012505">
    <property type="term" value="C:endomembrane system"/>
    <property type="evidence" value="ECO:0007669"/>
    <property type="project" value="TreeGrafter"/>
</dbReference>
<dbReference type="GO" id="GO:0016020">
    <property type="term" value="C:membrane"/>
    <property type="evidence" value="ECO:0007669"/>
    <property type="project" value="TreeGrafter"/>
</dbReference>
<feature type="region of interest" description="Disordered" evidence="2">
    <location>
        <begin position="1"/>
        <end position="31"/>
    </location>
</feature>
<feature type="transmembrane region" description="Helical" evidence="3">
    <location>
        <begin position="45"/>
        <end position="62"/>
    </location>
</feature>
<keyword evidence="3" id="KW-1133">Transmembrane helix</keyword>
<evidence type="ECO:0000256" key="3">
    <source>
        <dbReference type="SAM" id="Phobius"/>
    </source>
</evidence>
<dbReference type="InterPro" id="IPR050577">
    <property type="entry name" value="MAPR/NEUFC/NENF-like"/>
</dbReference>
<evidence type="ECO:0000259" key="4">
    <source>
        <dbReference type="SMART" id="SM01117"/>
    </source>
</evidence>
<evidence type="ECO:0000256" key="1">
    <source>
        <dbReference type="ARBA" id="ARBA00038357"/>
    </source>
</evidence>
<organism evidence="5">
    <name type="scientific">Calcidiscus leptoporus</name>
    <dbReference type="NCBI Taxonomy" id="127549"/>
    <lineage>
        <taxon>Eukaryota</taxon>
        <taxon>Haptista</taxon>
        <taxon>Haptophyta</taxon>
        <taxon>Prymnesiophyceae</taxon>
        <taxon>Coccolithales</taxon>
        <taxon>Calcidiscaceae</taxon>
        <taxon>Calcidiscus</taxon>
    </lineage>
</organism>
<dbReference type="EMBL" id="HBER01058100">
    <property type="protein sequence ID" value="CAD8553715.1"/>
    <property type="molecule type" value="Transcribed_RNA"/>
</dbReference>